<protein>
    <submittedName>
        <fullName evidence="2">Uncharacterized protein</fullName>
    </submittedName>
</protein>
<evidence type="ECO:0000313" key="3">
    <source>
        <dbReference type="Proteomes" id="UP000287651"/>
    </source>
</evidence>
<feature type="region of interest" description="Disordered" evidence="1">
    <location>
        <begin position="46"/>
        <end position="83"/>
    </location>
</feature>
<evidence type="ECO:0000313" key="2">
    <source>
        <dbReference type="EMBL" id="RRT40232.1"/>
    </source>
</evidence>
<evidence type="ECO:0000256" key="1">
    <source>
        <dbReference type="SAM" id="MobiDB-lite"/>
    </source>
</evidence>
<name>A0A426XLA3_ENSVE</name>
<reference evidence="2 3" key="1">
    <citation type="journal article" date="2014" name="Agronomy (Basel)">
        <title>A Draft Genome Sequence for Ensete ventricosum, the Drought-Tolerant Tree Against Hunger.</title>
        <authorList>
            <person name="Harrison J."/>
            <person name="Moore K.A."/>
            <person name="Paszkiewicz K."/>
            <person name="Jones T."/>
            <person name="Grant M."/>
            <person name="Ambacheew D."/>
            <person name="Muzemil S."/>
            <person name="Studholme D.J."/>
        </authorList>
    </citation>
    <scope>NUCLEOTIDE SEQUENCE [LARGE SCALE GENOMIC DNA]</scope>
</reference>
<gene>
    <name evidence="2" type="ORF">B296_00044087</name>
</gene>
<sequence length="113" mass="12688">MQMSAVFFSDPCSPRRARVLRRKQCTDGETIPSALAIQQIDCEAKGETGGRRGYPTITEEETEGPRGEKMKRRDETRKQGRGAKKDLLLALMKFDAPSFSSDEVNMEISDCEN</sequence>
<accession>A0A426XLA3</accession>
<feature type="compositionally biased region" description="Basic and acidic residues" evidence="1">
    <location>
        <begin position="63"/>
        <end position="83"/>
    </location>
</feature>
<dbReference type="Proteomes" id="UP000287651">
    <property type="component" value="Unassembled WGS sequence"/>
</dbReference>
<dbReference type="EMBL" id="AMZH03019543">
    <property type="protein sequence ID" value="RRT40232.1"/>
    <property type="molecule type" value="Genomic_DNA"/>
</dbReference>
<proteinExistence type="predicted"/>
<organism evidence="2 3">
    <name type="scientific">Ensete ventricosum</name>
    <name type="common">Abyssinian banana</name>
    <name type="synonym">Musa ensete</name>
    <dbReference type="NCBI Taxonomy" id="4639"/>
    <lineage>
        <taxon>Eukaryota</taxon>
        <taxon>Viridiplantae</taxon>
        <taxon>Streptophyta</taxon>
        <taxon>Embryophyta</taxon>
        <taxon>Tracheophyta</taxon>
        <taxon>Spermatophyta</taxon>
        <taxon>Magnoliopsida</taxon>
        <taxon>Liliopsida</taxon>
        <taxon>Zingiberales</taxon>
        <taxon>Musaceae</taxon>
        <taxon>Ensete</taxon>
    </lineage>
</organism>
<dbReference type="AlphaFoldDB" id="A0A426XLA3"/>
<comment type="caution">
    <text evidence="2">The sequence shown here is derived from an EMBL/GenBank/DDBJ whole genome shotgun (WGS) entry which is preliminary data.</text>
</comment>